<proteinExistence type="predicted"/>
<feature type="compositionally biased region" description="Polar residues" evidence="1">
    <location>
        <begin position="275"/>
        <end position="292"/>
    </location>
</feature>
<dbReference type="EMBL" id="LECT01000017">
    <property type="protein sequence ID" value="KLU05442.1"/>
    <property type="molecule type" value="Genomic_DNA"/>
</dbReference>
<feature type="compositionally biased region" description="Low complexity" evidence="1">
    <location>
        <begin position="73"/>
        <end position="91"/>
    </location>
</feature>
<organism evidence="2 3">
    <name type="scientific">Rhodopirellula islandica</name>
    <dbReference type="NCBI Taxonomy" id="595434"/>
    <lineage>
        <taxon>Bacteria</taxon>
        <taxon>Pseudomonadati</taxon>
        <taxon>Planctomycetota</taxon>
        <taxon>Planctomycetia</taxon>
        <taxon>Pirellulales</taxon>
        <taxon>Pirellulaceae</taxon>
        <taxon>Rhodopirellula</taxon>
    </lineage>
</organism>
<gene>
    <name evidence="2" type="ORF">RISK_002074</name>
</gene>
<feature type="compositionally biased region" description="Low complexity" evidence="1">
    <location>
        <begin position="110"/>
        <end position="131"/>
    </location>
</feature>
<sequence>MFGMRGEPSAETLAGTGPSLTYPQPPSSKATPNAIASIAGGTAPATTPSGMPGGSSSNMYAATSTAGLPTVNSTPGVPSTPPASATTPYGAVASQSNGSLPPASYTLPGSQTPSQPASYAAASANGYAMGTQPSASPQATTPRPTAMPPISVPSTSAPAGADAIAAQSGTPASKSNGFTLPGSEMDAIVAQQQSSAPKTGSAFSLPSDLMSGPNASATASSETKSSPAISAIGLPDNLGESISATKDRVASVASGATKATADAAANAAAAVTESPAYQTATGSVSGSSNSVQPAGYMPGSTGAASGYPSGSVTR</sequence>
<accession>A0A0J1BFW3</accession>
<evidence type="ECO:0000256" key="1">
    <source>
        <dbReference type="SAM" id="MobiDB-lite"/>
    </source>
</evidence>
<feature type="compositionally biased region" description="Polar residues" evidence="1">
    <location>
        <begin position="132"/>
        <end position="143"/>
    </location>
</feature>
<reference evidence="2" key="1">
    <citation type="submission" date="2015-05" db="EMBL/GenBank/DDBJ databases">
        <title>Permanent draft genome of Rhodopirellula islandicus K833.</title>
        <authorList>
            <person name="Kizina J."/>
            <person name="Richter M."/>
            <person name="Glockner F.O."/>
            <person name="Harder J."/>
        </authorList>
    </citation>
    <scope>NUCLEOTIDE SEQUENCE [LARGE SCALE GENOMIC DNA]</scope>
    <source>
        <strain evidence="2">K833</strain>
    </source>
</reference>
<comment type="caution">
    <text evidence="2">The sequence shown here is derived from an EMBL/GenBank/DDBJ whole genome shotgun (WGS) entry which is preliminary data.</text>
</comment>
<keyword evidence="3" id="KW-1185">Reference proteome</keyword>
<dbReference type="AlphaFoldDB" id="A0A0J1BFW3"/>
<name>A0A0J1BFW3_RHOIS</name>
<feature type="compositionally biased region" description="Polar residues" evidence="1">
    <location>
        <begin position="58"/>
        <end position="72"/>
    </location>
</feature>
<feature type="compositionally biased region" description="Polar residues" evidence="1">
    <location>
        <begin position="18"/>
        <end position="31"/>
    </location>
</feature>
<dbReference type="PATRIC" id="fig|595434.4.peg.1988"/>
<protein>
    <submittedName>
        <fullName evidence="2">Uncharacterized protein</fullName>
    </submittedName>
</protein>
<feature type="compositionally biased region" description="Polar residues" evidence="1">
    <location>
        <begin position="167"/>
        <end position="178"/>
    </location>
</feature>
<feature type="compositionally biased region" description="Low complexity" evidence="1">
    <location>
        <begin position="34"/>
        <end position="57"/>
    </location>
</feature>
<feature type="region of interest" description="Disordered" evidence="1">
    <location>
        <begin position="1"/>
        <end position="239"/>
    </location>
</feature>
<evidence type="ECO:0000313" key="2">
    <source>
        <dbReference type="EMBL" id="KLU05442.1"/>
    </source>
</evidence>
<feature type="compositionally biased region" description="Low complexity" evidence="1">
    <location>
        <begin position="215"/>
        <end position="228"/>
    </location>
</feature>
<dbReference type="Proteomes" id="UP000036367">
    <property type="component" value="Unassembled WGS sequence"/>
</dbReference>
<feature type="compositionally biased region" description="Polar residues" evidence="1">
    <location>
        <begin position="190"/>
        <end position="204"/>
    </location>
</feature>
<evidence type="ECO:0000313" key="3">
    <source>
        <dbReference type="Proteomes" id="UP000036367"/>
    </source>
</evidence>
<dbReference type="STRING" id="595434.RISK_002074"/>
<feature type="region of interest" description="Disordered" evidence="1">
    <location>
        <begin position="273"/>
        <end position="314"/>
    </location>
</feature>